<dbReference type="HOGENOM" id="CLU_701348_0_0_2"/>
<protein>
    <submittedName>
        <fullName evidence="2">Putative metal chaperone, involved in Zn homeostasis, GTPase of COG0523 family</fullName>
    </submittedName>
</protein>
<gene>
    <name evidence="2" type="ORF">MSSIH_0731</name>
</gene>
<dbReference type="Gene3D" id="3.40.50.300">
    <property type="entry name" value="P-loop containing nucleotide triphosphate hydrolases"/>
    <property type="match status" value="1"/>
</dbReference>
<dbReference type="PANTHER" id="PTHR13748:SF62">
    <property type="entry name" value="COBW DOMAIN-CONTAINING PROTEIN"/>
    <property type="match status" value="1"/>
</dbReference>
<dbReference type="AlphaFoldDB" id="A0A0E3LA53"/>
<dbReference type="Pfam" id="PF02492">
    <property type="entry name" value="cobW"/>
    <property type="match status" value="1"/>
</dbReference>
<reference evidence="2 3" key="1">
    <citation type="submission" date="2014-07" db="EMBL/GenBank/DDBJ databases">
        <title>Methanogenic archaea and the global carbon cycle.</title>
        <authorList>
            <person name="Henriksen J.R."/>
            <person name="Luke J."/>
            <person name="Reinhart S."/>
            <person name="Benedict M.N."/>
            <person name="Youngblut N.D."/>
            <person name="Metcalf M.E."/>
            <person name="Whitaker R.J."/>
            <person name="Metcalf W.W."/>
        </authorList>
    </citation>
    <scope>NUCLEOTIDE SEQUENCE [LARGE SCALE GENOMIC DNA]</scope>
    <source>
        <strain evidence="2 3">HI350</strain>
    </source>
</reference>
<dbReference type="Proteomes" id="UP000033092">
    <property type="component" value="Chromosome"/>
</dbReference>
<accession>A0A0E3LA53</accession>
<dbReference type="SUPFAM" id="SSF52540">
    <property type="entry name" value="P-loop containing nucleoside triphosphate hydrolases"/>
    <property type="match status" value="1"/>
</dbReference>
<dbReference type="GO" id="GO:0005737">
    <property type="term" value="C:cytoplasm"/>
    <property type="evidence" value="ECO:0007669"/>
    <property type="project" value="TreeGrafter"/>
</dbReference>
<dbReference type="PATRIC" id="fig|1434119.4.peg.921"/>
<dbReference type="InterPro" id="IPR027417">
    <property type="entry name" value="P-loop_NTPase"/>
</dbReference>
<evidence type="ECO:0000313" key="2">
    <source>
        <dbReference type="EMBL" id="AKB31421.1"/>
    </source>
</evidence>
<dbReference type="InterPro" id="IPR003495">
    <property type="entry name" value="CobW/HypB/UreG_nucleotide-bd"/>
</dbReference>
<feature type="domain" description="CobW/HypB/UreG nucleotide-binding" evidence="1">
    <location>
        <begin position="4"/>
        <end position="178"/>
    </location>
</feature>
<sequence length="367" mass="40577">MKCMIIGGFLGSGKTTTIRKLVEYLGARGQRTAIIVNEIGEVGIDGETISGEGVETREITSGCICCTLRISMEYTLRNLMLTYSPDTIIIEPTGIAFPRQIKSNIESMGIPEISFTPIVNLVDPSRLSPDAEDLQNFVRNQIEDAEILGINKVDLIGQEKLLETCLLLRKLNPRARIIHFSARQGGESLEKFFGLIGVSNQDKTARGMRNSVKAKNSIEARNSVEISGVSAYSTELEITSQEISLETAVSVSGQILDSIRKRVTQLNPEFTGHIKLSFAHKDDFVKGSVTSAHEKPEIEILKKEKNSCSRLKILSAVTSVPREELIRTVDTTASGQLKDRQLSYIKVEKSNHDYSQTPISSLKQENF</sequence>
<dbReference type="PANTHER" id="PTHR13748">
    <property type="entry name" value="COBW-RELATED"/>
    <property type="match status" value="1"/>
</dbReference>
<dbReference type="GeneID" id="41604706"/>
<evidence type="ECO:0000313" key="3">
    <source>
        <dbReference type="Proteomes" id="UP000033092"/>
    </source>
</evidence>
<evidence type="ECO:0000259" key="1">
    <source>
        <dbReference type="Pfam" id="PF02492"/>
    </source>
</evidence>
<dbReference type="InterPro" id="IPR051316">
    <property type="entry name" value="Zinc-reg_GTPase_activator"/>
</dbReference>
<dbReference type="EMBL" id="CP009507">
    <property type="protein sequence ID" value="AKB31421.1"/>
    <property type="molecule type" value="Genomic_DNA"/>
</dbReference>
<dbReference type="KEGG" id="msz:MSSIH_0731"/>
<name>A0A0E3LA53_9EURY</name>
<dbReference type="RefSeq" id="WP_148704891.1">
    <property type="nucleotide sequence ID" value="NZ_CP009507.1"/>
</dbReference>
<proteinExistence type="predicted"/>
<organism evidence="2 3">
    <name type="scientific">Methanosarcina siciliae HI350</name>
    <dbReference type="NCBI Taxonomy" id="1434119"/>
    <lineage>
        <taxon>Archaea</taxon>
        <taxon>Methanobacteriati</taxon>
        <taxon>Methanobacteriota</taxon>
        <taxon>Stenosarchaea group</taxon>
        <taxon>Methanomicrobia</taxon>
        <taxon>Methanosarcinales</taxon>
        <taxon>Methanosarcinaceae</taxon>
        <taxon>Methanosarcina</taxon>
    </lineage>
</organism>